<evidence type="ECO:0000256" key="9">
    <source>
        <dbReference type="ARBA" id="ARBA00023136"/>
    </source>
</evidence>
<dbReference type="Gramene" id="TVU03912">
    <property type="protein sequence ID" value="TVU03912"/>
    <property type="gene ID" value="EJB05_50522"/>
</dbReference>
<organism evidence="14 15">
    <name type="scientific">Eragrostis curvula</name>
    <name type="common">weeping love grass</name>
    <dbReference type="NCBI Taxonomy" id="38414"/>
    <lineage>
        <taxon>Eukaryota</taxon>
        <taxon>Viridiplantae</taxon>
        <taxon>Streptophyta</taxon>
        <taxon>Embryophyta</taxon>
        <taxon>Tracheophyta</taxon>
        <taxon>Spermatophyta</taxon>
        <taxon>Magnoliopsida</taxon>
        <taxon>Liliopsida</taxon>
        <taxon>Poales</taxon>
        <taxon>Poaceae</taxon>
        <taxon>PACMAD clade</taxon>
        <taxon>Chloridoideae</taxon>
        <taxon>Eragrostideae</taxon>
        <taxon>Eragrostidinae</taxon>
        <taxon>Eragrostis</taxon>
    </lineage>
</organism>
<evidence type="ECO:0000256" key="3">
    <source>
        <dbReference type="ARBA" id="ARBA00022448"/>
    </source>
</evidence>
<dbReference type="EMBL" id="RWGY01000129">
    <property type="protein sequence ID" value="TVU03912.1"/>
    <property type="molecule type" value="Genomic_DNA"/>
</dbReference>
<dbReference type="Gene3D" id="1.25.10.10">
    <property type="entry name" value="Leucine-rich Repeat Variant"/>
    <property type="match status" value="1"/>
</dbReference>
<comment type="caution">
    <text evidence="14">The sequence shown here is derived from an EMBL/GenBank/DDBJ whole genome shotgun (WGS) entry which is preliminary data.</text>
</comment>
<dbReference type="GO" id="GO:0031201">
    <property type="term" value="C:SNARE complex"/>
    <property type="evidence" value="ECO:0007669"/>
    <property type="project" value="TreeGrafter"/>
</dbReference>
<reference evidence="14 15" key="1">
    <citation type="journal article" date="2019" name="Sci. Rep.">
        <title>A high-quality genome of Eragrostis curvula grass provides insights into Poaceae evolution and supports new strategies to enhance forage quality.</title>
        <authorList>
            <person name="Carballo J."/>
            <person name="Santos B.A.C.M."/>
            <person name="Zappacosta D."/>
            <person name="Garbus I."/>
            <person name="Selva J.P."/>
            <person name="Gallo C.A."/>
            <person name="Diaz A."/>
            <person name="Albertini E."/>
            <person name="Caccamo M."/>
            <person name="Echenique V."/>
        </authorList>
    </citation>
    <scope>NUCLEOTIDE SEQUENCE [LARGE SCALE GENOMIC DNA]</scope>
    <source>
        <strain evidence="15">cv. Victoria</strain>
        <tissue evidence="14">Leaf</tissue>
    </source>
</reference>
<dbReference type="InterPro" id="IPR019150">
    <property type="entry name" value="Vesicle_transport_protein_Use1"/>
</dbReference>
<gene>
    <name evidence="14" type="ORF">EJB05_50522</name>
</gene>
<feature type="domain" description="TOG" evidence="13">
    <location>
        <begin position="162"/>
        <end position="394"/>
    </location>
</feature>
<feature type="region of interest" description="Disordered" evidence="10">
    <location>
        <begin position="616"/>
        <end position="670"/>
    </location>
</feature>
<dbReference type="PANTHER" id="PTHR13050:SF7">
    <property type="entry name" value="VESICLE TRANSPORT PROTEIN USE1"/>
    <property type="match status" value="1"/>
</dbReference>
<evidence type="ECO:0000256" key="4">
    <source>
        <dbReference type="ARBA" id="ARBA00022692"/>
    </source>
</evidence>
<evidence type="ECO:0000259" key="13">
    <source>
        <dbReference type="SMART" id="SM01349"/>
    </source>
</evidence>
<evidence type="ECO:0000256" key="5">
    <source>
        <dbReference type="ARBA" id="ARBA00022824"/>
    </source>
</evidence>
<evidence type="ECO:0000256" key="10">
    <source>
        <dbReference type="SAM" id="MobiDB-lite"/>
    </source>
</evidence>
<evidence type="ECO:0000313" key="15">
    <source>
        <dbReference type="Proteomes" id="UP000324897"/>
    </source>
</evidence>
<evidence type="ECO:0000256" key="11">
    <source>
        <dbReference type="SAM" id="Phobius"/>
    </source>
</evidence>
<keyword evidence="12" id="KW-0732">Signal</keyword>
<keyword evidence="15" id="KW-1185">Reference proteome</keyword>
<evidence type="ECO:0000256" key="12">
    <source>
        <dbReference type="SAM" id="SignalP"/>
    </source>
</evidence>
<keyword evidence="7" id="KW-0653">Protein transport</keyword>
<evidence type="ECO:0000256" key="8">
    <source>
        <dbReference type="ARBA" id="ARBA00022989"/>
    </source>
</evidence>
<dbReference type="SMART" id="SM01349">
    <property type="entry name" value="TOG"/>
    <property type="match status" value="1"/>
</dbReference>
<dbReference type="OrthoDB" id="63891at2759"/>
<sequence>MRGVVGLGEASTVRSAFRVLWCLWALRPVTASPQPSTSPSPASKLQTAGRRLLISSARDFERASETAAFHRRAGATPASGFWLGFFSGVNMSASALKDLNTSQSADLETGKDSSVKTCIDRPVSNGNESIKKKENAPPACPDAGINGSETGTIDVEYIDSENLIDLPDVDATLSTLVKRLDSKDWVMTCEALNNVRQLAKYHKERLQELLEPLVPLIVKSIKNPRSAVCKTALMTCADIFKAYGDLMVDSIDLLLVQLFLKASQDKRFVCEAAEAALISMTSWISPSLLLPRMQPYLKNRNPRIRAKASVCFSKSIPRLGVEGIKEYGMDKLIQVAATQLSDQLPESREAARNLALELQVFYEKSQASTSGENDGTLSDSCDAESWEAFCQSKLSALSAQAILRVTSSPKEGVTGGVTSAPKEAVAVNIECLPRGKSGKQQSLLLGRVTRVTFLAKPRASLFYRRTIVGGITAGDGAQEKGSSTETLRGHGLLLVVAVYRCCSGRLARSGDPSEIGSVGLLQREAISKSPEVIFWCSAEPRMPHIEVEVNLRRLLEAAPRQQNQAKLLHYVTTARELLEQLGAETASEGTSSVSKAKLSEYSEKIEALAARLAASVPEDEKPIVESREVEGSYEKEKAENSISLSSGLRRRSTAHVEVGPSHHERKGDIGAPIKLDAEAQAHIEKHRRLQEDLTDEMVELARQLKESSLMMNQSVQQTEKILDSTERAVEHSLATTGRATSRAAEVYSLTSKTTCFQWLLIFMMTCMFIMVVLLIRIT</sequence>
<name>A0A5J9SY70_9POAL</name>
<keyword evidence="4 11" id="KW-0812">Transmembrane</keyword>
<dbReference type="InterPro" id="IPR016024">
    <property type="entry name" value="ARM-type_fold"/>
</dbReference>
<evidence type="ECO:0000256" key="1">
    <source>
        <dbReference type="ARBA" id="ARBA00004163"/>
    </source>
</evidence>
<dbReference type="GO" id="GO:0005789">
    <property type="term" value="C:endoplasmic reticulum membrane"/>
    <property type="evidence" value="ECO:0007669"/>
    <property type="project" value="UniProtKB-SubCell"/>
</dbReference>
<dbReference type="Pfam" id="PF12348">
    <property type="entry name" value="CLASP_N"/>
    <property type="match status" value="1"/>
</dbReference>
<keyword evidence="5" id="KW-0256">Endoplasmic reticulum</keyword>
<dbReference type="Pfam" id="PF09753">
    <property type="entry name" value="Use1"/>
    <property type="match status" value="1"/>
</dbReference>
<dbReference type="InterPro" id="IPR024395">
    <property type="entry name" value="CLASP_N_dom"/>
</dbReference>
<dbReference type="PANTHER" id="PTHR13050">
    <property type="entry name" value="USE1-LIKE PROTEIN"/>
    <property type="match status" value="1"/>
</dbReference>
<dbReference type="SUPFAM" id="SSF48371">
    <property type="entry name" value="ARM repeat"/>
    <property type="match status" value="1"/>
</dbReference>
<accession>A0A5J9SY70</accession>
<keyword evidence="3" id="KW-0813">Transport</keyword>
<protein>
    <recommendedName>
        <fullName evidence="13">TOG domain-containing protein</fullName>
    </recommendedName>
</protein>
<feature type="chain" id="PRO_5023826352" description="TOG domain-containing protein" evidence="12">
    <location>
        <begin position="32"/>
        <end position="778"/>
    </location>
</feature>
<keyword evidence="6" id="KW-0931">ER-Golgi transport</keyword>
<comment type="similarity">
    <text evidence="2">Belongs to the USE1 family.</text>
</comment>
<dbReference type="InterPro" id="IPR011989">
    <property type="entry name" value="ARM-like"/>
</dbReference>
<keyword evidence="9 11" id="KW-0472">Membrane</keyword>
<feature type="transmembrane region" description="Helical" evidence="11">
    <location>
        <begin position="756"/>
        <end position="775"/>
    </location>
</feature>
<keyword evidence="8 11" id="KW-1133">Transmembrane helix</keyword>
<feature type="non-terminal residue" evidence="14">
    <location>
        <position position="1"/>
    </location>
</feature>
<feature type="region of interest" description="Disordered" evidence="10">
    <location>
        <begin position="121"/>
        <end position="145"/>
    </location>
</feature>
<feature type="signal peptide" evidence="12">
    <location>
        <begin position="1"/>
        <end position="31"/>
    </location>
</feature>
<dbReference type="CDD" id="cd15860">
    <property type="entry name" value="SNARE_USE1"/>
    <property type="match status" value="1"/>
</dbReference>
<dbReference type="GO" id="GO:0005484">
    <property type="term" value="F:SNAP receptor activity"/>
    <property type="evidence" value="ECO:0007669"/>
    <property type="project" value="TreeGrafter"/>
</dbReference>
<dbReference type="AlphaFoldDB" id="A0A5J9SY70"/>
<evidence type="ECO:0000313" key="14">
    <source>
        <dbReference type="EMBL" id="TVU03912.1"/>
    </source>
</evidence>
<feature type="compositionally biased region" description="Basic and acidic residues" evidence="10">
    <location>
        <begin position="618"/>
        <end position="639"/>
    </location>
</feature>
<dbReference type="GO" id="GO:0006890">
    <property type="term" value="P:retrograde vesicle-mediated transport, Golgi to endoplasmic reticulum"/>
    <property type="evidence" value="ECO:0007669"/>
    <property type="project" value="TreeGrafter"/>
</dbReference>
<evidence type="ECO:0000256" key="2">
    <source>
        <dbReference type="ARBA" id="ARBA00007891"/>
    </source>
</evidence>
<comment type="subcellular location">
    <subcellularLocation>
        <location evidence="1">Endoplasmic reticulum membrane</location>
        <topology evidence="1">Single-pass type IV membrane protein</topology>
    </subcellularLocation>
</comment>
<evidence type="ECO:0000256" key="6">
    <source>
        <dbReference type="ARBA" id="ARBA00022892"/>
    </source>
</evidence>
<evidence type="ECO:0000256" key="7">
    <source>
        <dbReference type="ARBA" id="ARBA00022927"/>
    </source>
</evidence>
<dbReference type="Proteomes" id="UP000324897">
    <property type="component" value="Unassembled WGS sequence"/>
</dbReference>
<dbReference type="InterPro" id="IPR034085">
    <property type="entry name" value="TOG"/>
</dbReference>
<proteinExistence type="inferred from homology"/>
<dbReference type="GO" id="GO:0015031">
    <property type="term" value="P:protein transport"/>
    <property type="evidence" value="ECO:0007669"/>
    <property type="project" value="UniProtKB-KW"/>
</dbReference>